<keyword evidence="1" id="KW-0472">Membrane</keyword>
<accession>A0A517YB37</accession>
<evidence type="ECO:0000256" key="1">
    <source>
        <dbReference type="SAM" id="Phobius"/>
    </source>
</evidence>
<keyword evidence="3" id="KW-1185">Reference proteome</keyword>
<keyword evidence="1" id="KW-0812">Transmembrane</keyword>
<protein>
    <submittedName>
        <fullName evidence="2">Uncharacterized protein</fullName>
    </submittedName>
</protein>
<organism evidence="2 3">
    <name type="scientific">Anatilimnocola aggregata</name>
    <dbReference type="NCBI Taxonomy" id="2528021"/>
    <lineage>
        <taxon>Bacteria</taxon>
        <taxon>Pseudomonadati</taxon>
        <taxon>Planctomycetota</taxon>
        <taxon>Planctomycetia</taxon>
        <taxon>Pirellulales</taxon>
        <taxon>Pirellulaceae</taxon>
        <taxon>Anatilimnocola</taxon>
    </lineage>
</organism>
<evidence type="ECO:0000313" key="3">
    <source>
        <dbReference type="Proteomes" id="UP000315017"/>
    </source>
</evidence>
<dbReference type="KEGG" id="aagg:ETAA8_25540"/>
<dbReference type="AlphaFoldDB" id="A0A517YB37"/>
<evidence type="ECO:0000313" key="2">
    <source>
        <dbReference type="EMBL" id="QDU27466.1"/>
    </source>
</evidence>
<proteinExistence type="predicted"/>
<name>A0A517YB37_9BACT</name>
<reference evidence="2 3" key="1">
    <citation type="submission" date="2019-02" db="EMBL/GenBank/DDBJ databases">
        <title>Deep-cultivation of Planctomycetes and their phenomic and genomic characterization uncovers novel biology.</title>
        <authorList>
            <person name="Wiegand S."/>
            <person name="Jogler M."/>
            <person name="Boedeker C."/>
            <person name="Pinto D."/>
            <person name="Vollmers J."/>
            <person name="Rivas-Marin E."/>
            <person name="Kohn T."/>
            <person name="Peeters S.H."/>
            <person name="Heuer A."/>
            <person name="Rast P."/>
            <person name="Oberbeckmann S."/>
            <person name="Bunk B."/>
            <person name="Jeske O."/>
            <person name="Meyerdierks A."/>
            <person name="Storesund J.E."/>
            <person name="Kallscheuer N."/>
            <person name="Luecker S."/>
            <person name="Lage O.M."/>
            <person name="Pohl T."/>
            <person name="Merkel B.J."/>
            <person name="Hornburger P."/>
            <person name="Mueller R.-W."/>
            <person name="Bruemmer F."/>
            <person name="Labrenz M."/>
            <person name="Spormann A.M."/>
            <person name="Op den Camp H."/>
            <person name="Overmann J."/>
            <person name="Amann R."/>
            <person name="Jetten M.S.M."/>
            <person name="Mascher T."/>
            <person name="Medema M.H."/>
            <person name="Devos D.P."/>
            <person name="Kaster A.-K."/>
            <person name="Ovreas L."/>
            <person name="Rohde M."/>
            <person name="Galperin M.Y."/>
            <person name="Jogler C."/>
        </authorList>
    </citation>
    <scope>NUCLEOTIDE SEQUENCE [LARGE SCALE GENOMIC DNA]</scope>
    <source>
        <strain evidence="2 3">ETA_A8</strain>
    </source>
</reference>
<dbReference type="EMBL" id="CP036274">
    <property type="protein sequence ID" value="QDU27466.1"/>
    <property type="molecule type" value="Genomic_DNA"/>
</dbReference>
<sequence>MGNCSARCRTNLWQNPHDPPMTYKLPDLTLPGFTQPSFTKGLLALLAMGVVLYFGASGIQSALRIGRAHAQDRAFPLAEFQGLADSRAKAGGAGQGGAPVASPGVVDGNALVAQAARRVQAEPSVQAQIRFRIDAAGQNLLGNGQYVQLGDGPEKLLRFDLKLQVAERTAALQQISGQQYYWVRRDLPPAAYKVARVNLRTVRNAIAKEKAAPERDEVRPAVPSPGDDAWLLLGGLPALLESLHRDFEFTAARAGEIEYPVSSESRARRMPVWAVSGKWKPDRWKELTTTTGKKSKHESPMSLPERVDLVLGRNERSFGLFPYRVIYYARALPGEAGQGSGTGELVPLVSMEFFNVQPAAELDPRDFDYNPGEQEIEDLTQAYLVKLGLPVK</sequence>
<gene>
    <name evidence="2" type="ORF">ETAA8_25540</name>
</gene>
<dbReference type="Proteomes" id="UP000315017">
    <property type="component" value="Chromosome"/>
</dbReference>
<keyword evidence="1" id="KW-1133">Transmembrane helix</keyword>
<feature type="transmembrane region" description="Helical" evidence="1">
    <location>
        <begin position="42"/>
        <end position="63"/>
    </location>
</feature>